<name>A0A6J5RNP4_9CAUD</name>
<dbReference type="GO" id="GO:0019028">
    <property type="term" value="C:viral capsid"/>
    <property type="evidence" value="ECO:0007669"/>
    <property type="project" value="UniProtKB-KW"/>
</dbReference>
<evidence type="ECO:0000256" key="3">
    <source>
        <dbReference type="ARBA" id="ARBA00022844"/>
    </source>
</evidence>
<organism evidence="4">
    <name type="scientific">uncultured Caudovirales phage</name>
    <dbReference type="NCBI Taxonomy" id="2100421"/>
    <lineage>
        <taxon>Viruses</taxon>
        <taxon>Duplodnaviria</taxon>
        <taxon>Heunggongvirae</taxon>
        <taxon>Uroviricota</taxon>
        <taxon>Caudoviricetes</taxon>
        <taxon>Peduoviridae</taxon>
        <taxon>Maltschvirus</taxon>
        <taxon>Maltschvirus maltsch</taxon>
    </lineage>
</organism>
<keyword evidence="2" id="KW-0167">Capsid protein</keyword>
<dbReference type="Pfam" id="PF07068">
    <property type="entry name" value="Gp23"/>
    <property type="match status" value="1"/>
</dbReference>
<dbReference type="EMBL" id="LR797270">
    <property type="protein sequence ID" value="CAB4198709.1"/>
    <property type="molecule type" value="Genomic_DNA"/>
</dbReference>
<evidence type="ECO:0000256" key="1">
    <source>
        <dbReference type="ARBA" id="ARBA00004328"/>
    </source>
</evidence>
<sequence>QFLETGAVFSPYIPLIMTPLVYDPVNFTPRKGVMTRYAKKVVRSEFYGKVYVHGLNTL</sequence>
<gene>
    <name evidence="4" type="ORF">UFOVP1307_225</name>
</gene>
<feature type="non-terminal residue" evidence="4">
    <location>
        <position position="1"/>
    </location>
</feature>
<comment type="subcellular location">
    <subcellularLocation>
        <location evidence="1">Virion</location>
    </subcellularLocation>
</comment>
<keyword evidence="3" id="KW-0946">Virion</keyword>
<reference evidence="4" key="1">
    <citation type="submission" date="2020-05" db="EMBL/GenBank/DDBJ databases">
        <authorList>
            <person name="Chiriac C."/>
            <person name="Salcher M."/>
            <person name="Ghai R."/>
            <person name="Kavagutti S V."/>
        </authorList>
    </citation>
    <scope>NUCLEOTIDE SEQUENCE</scope>
</reference>
<evidence type="ECO:0000256" key="2">
    <source>
        <dbReference type="ARBA" id="ARBA00022561"/>
    </source>
</evidence>
<accession>A0A6J5RNP4</accession>
<protein>
    <submittedName>
        <fullName evidence="4">Uncharacterized protein</fullName>
    </submittedName>
</protein>
<dbReference type="InterPro" id="IPR010762">
    <property type="entry name" value="Gp23/Gp24_T4-like"/>
</dbReference>
<proteinExistence type="predicted"/>
<evidence type="ECO:0000313" key="4">
    <source>
        <dbReference type="EMBL" id="CAB4198709.1"/>
    </source>
</evidence>